<proteinExistence type="predicted"/>
<feature type="domain" description="Astrotactin-1/2 Fn3" evidence="2">
    <location>
        <begin position="108"/>
        <end position="164"/>
    </location>
</feature>
<name>A0A4W4EDY9_ELEEL</name>
<organism evidence="3 4">
    <name type="scientific">Electrophorus electricus</name>
    <name type="common">Electric eel</name>
    <name type="synonym">Gymnotus electricus</name>
    <dbReference type="NCBI Taxonomy" id="8005"/>
    <lineage>
        <taxon>Eukaryota</taxon>
        <taxon>Metazoa</taxon>
        <taxon>Chordata</taxon>
        <taxon>Craniata</taxon>
        <taxon>Vertebrata</taxon>
        <taxon>Euteleostomi</taxon>
        <taxon>Actinopterygii</taxon>
        <taxon>Neopterygii</taxon>
        <taxon>Teleostei</taxon>
        <taxon>Ostariophysi</taxon>
        <taxon>Gymnotiformes</taxon>
        <taxon>Gymnotoidei</taxon>
        <taxon>Gymnotidae</taxon>
        <taxon>Electrophorus</taxon>
    </lineage>
</organism>
<sequence length="372" mass="41728">MPTVAKACSHIATGVRMDCSSQGQCPLACHLCHMSPGPPRPAEPVLLQVTKATPIYELINNNETYQALQEALMGLLWCSGKGDVIDDWCRCDSSAFGADGLPTCAPLPRPTLRLSHSYEPSSSLVIVEWNHTEPPIGVRIVDYLISQEKVTERTDHTKVEAGESCLRHRNSFVLRFFLKLMTKSLGRGESFRQNADLTQFRLWAVDNTGRRSSPSDITIKTPCPAVDDVKAQEIADKIYNLFNGYTSGKEQQTAYNTLMDVGAPTLHRVLHHYNQRYESFGEFTWRCEDELGPRKAGLILSQLHDLSGWCRGLLQGPKIGLRRASLKYLSCRYTDTKAFGLNWGELGQDLRKACEEQTLPVMYNDYGEPKEL</sequence>
<dbReference type="STRING" id="8005.ENSEEEP00000009956"/>
<protein>
    <recommendedName>
        <fullName evidence="5">Astrotactin 1</fullName>
    </recommendedName>
</protein>
<dbReference type="Proteomes" id="UP000314983">
    <property type="component" value="Chromosome 18"/>
</dbReference>
<dbReference type="InterPro" id="IPR045574">
    <property type="entry name" value="ASTN1_2_Fn3"/>
</dbReference>
<dbReference type="InterPro" id="IPR040685">
    <property type="entry name" value="Annexin-like"/>
</dbReference>
<dbReference type="OMA" id="HIARVRM"/>
<dbReference type="GeneTree" id="ENSGT00390000003140"/>
<dbReference type="PANTHER" id="PTHR16592:SF8">
    <property type="entry name" value="ASTROTACTIN-1"/>
    <property type="match status" value="1"/>
</dbReference>
<reference evidence="3" key="3">
    <citation type="submission" date="2020-05" db="EMBL/GenBank/DDBJ databases">
        <title>Electrophorus electricus (electric eel) genome, fEleEle1, primary haplotype.</title>
        <authorList>
            <person name="Myers G."/>
            <person name="Meyer A."/>
            <person name="Fedrigo O."/>
            <person name="Formenti G."/>
            <person name="Rhie A."/>
            <person name="Tracey A."/>
            <person name="Sims Y."/>
            <person name="Jarvis E.D."/>
        </authorList>
    </citation>
    <scope>NUCLEOTIDE SEQUENCE [LARGE SCALE GENOMIC DNA]</scope>
</reference>
<dbReference type="Pfam" id="PF18411">
    <property type="entry name" value="Annexin_2"/>
    <property type="match status" value="1"/>
</dbReference>
<dbReference type="GO" id="GO:0005768">
    <property type="term" value="C:endosome"/>
    <property type="evidence" value="ECO:0007669"/>
    <property type="project" value="TreeGrafter"/>
</dbReference>
<accession>A0A4W4EDY9</accession>
<dbReference type="PANTHER" id="PTHR16592">
    <property type="entry name" value="ASTROTACTIN-1-LIKE"/>
    <property type="match status" value="1"/>
</dbReference>
<evidence type="ECO:0008006" key="5">
    <source>
        <dbReference type="Google" id="ProtNLM"/>
    </source>
</evidence>
<reference evidence="3" key="4">
    <citation type="submission" date="2025-08" db="UniProtKB">
        <authorList>
            <consortium name="Ensembl"/>
        </authorList>
    </citation>
    <scope>IDENTIFICATION</scope>
</reference>
<dbReference type="AlphaFoldDB" id="A0A4W4EDY9"/>
<keyword evidence="4" id="KW-1185">Reference proteome</keyword>
<dbReference type="Ensembl" id="ENSEEET00000010075.2">
    <property type="protein sequence ID" value="ENSEEEP00000009956.2"/>
    <property type="gene ID" value="ENSEEEG00000005065.2"/>
</dbReference>
<dbReference type="InterPro" id="IPR026995">
    <property type="entry name" value="Astrotactin"/>
</dbReference>
<evidence type="ECO:0000259" key="2">
    <source>
        <dbReference type="Pfam" id="PF19743"/>
    </source>
</evidence>
<dbReference type="GO" id="GO:0016020">
    <property type="term" value="C:membrane"/>
    <property type="evidence" value="ECO:0007669"/>
    <property type="project" value="TreeGrafter"/>
</dbReference>
<evidence type="ECO:0000313" key="3">
    <source>
        <dbReference type="Ensembl" id="ENSEEEP00000009956.2"/>
    </source>
</evidence>
<dbReference type="GO" id="GO:0001764">
    <property type="term" value="P:neuron migration"/>
    <property type="evidence" value="ECO:0007669"/>
    <property type="project" value="InterPro"/>
</dbReference>
<dbReference type="Pfam" id="PF19743">
    <property type="entry name" value="ASTN1_2_fn3"/>
    <property type="match status" value="1"/>
</dbReference>
<reference evidence="4" key="1">
    <citation type="journal article" date="2014" name="Science">
        <title>Nonhuman genetics. Genomic basis for the convergent evolution of electric organs.</title>
        <authorList>
            <person name="Gallant J.R."/>
            <person name="Traeger L.L."/>
            <person name="Volkening J.D."/>
            <person name="Moffett H."/>
            <person name="Chen P.H."/>
            <person name="Novina C.D."/>
            <person name="Phillips G.N.Jr."/>
            <person name="Anand R."/>
            <person name="Wells G.B."/>
            <person name="Pinch M."/>
            <person name="Guth R."/>
            <person name="Unguez G.A."/>
            <person name="Albert J.S."/>
            <person name="Zakon H.H."/>
            <person name="Samanta M.P."/>
            <person name="Sussman M.R."/>
        </authorList>
    </citation>
    <scope>NUCLEOTIDE SEQUENCE [LARGE SCALE GENOMIC DNA]</scope>
</reference>
<reference evidence="3" key="5">
    <citation type="submission" date="2025-09" db="UniProtKB">
        <authorList>
            <consortium name="Ensembl"/>
        </authorList>
    </citation>
    <scope>IDENTIFICATION</scope>
</reference>
<feature type="domain" description="Annexin-like" evidence="1">
    <location>
        <begin position="223"/>
        <end position="315"/>
    </location>
</feature>
<evidence type="ECO:0000313" key="4">
    <source>
        <dbReference type="Proteomes" id="UP000314983"/>
    </source>
</evidence>
<dbReference type="GO" id="GO:0007158">
    <property type="term" value="P:neuron cell-cell adhesion"/>
    <property type="evidence" value="ECO:0007669"/>
    <property type="project" value="TreeGrafter"/>
</dbReference>
<reference evidence="4" key="2">
    <citation type="journal article" date="2017" name="Sci. Adv.">
        <title>A tail of two voltages: Proteomic comparison of the three electric organs of the electric eel.</title>
        <authorList>
            <person name="Traeger L.L."/>
            <person name="Sabat G."/>
            <person name="Barrett-Wilt G.A."/>
            <person name="Wells G.B."/>
            <person name="Sussman M.R."/>
        </authorList>
    </citation>
    <scope>NUCLEOTIDE SEQUENCE [LARGE SCALE GENOMIC DNA]</scope>
</reference>
<evidence type="ECO:0000259" key="1">
    <source>
        <dbReference type="Pfam" id="PF18411"/>
    </source>
</evidence>